<organism evidence="8 9">
    <name type="scientific">Oceanithermus desulfurans NBRC 100063</name>
    <dbReference type="NCBI Taxonomy" id="1227550"/>
    <lineage>
        <taxon>Bacteria</taxon>
        <taxon>Thermotogati</taxon>
        <taxon>Deinococcota</taxon>
        <taxon>Deinococci</taxon>
        <taxon>Thermales</taxon>
        <taxon>Thermaceae</taxon>
        <taxon>Oceanithermus</taxon>
    </lineage>
</organism>
<dbReference type="InterPro" id="IPR001279">
    <property type="entry name" value="Metallo-B-lactamas"/>
</dbReference>
<feature type="transmembrane region" description="Helical" evidence="6">
    <location>
        <begin position="189"/>
        <end position="210"/>
    </location>
</feature>
<evidence type="ECO:0000256" key="5">
    <source>
        <dbReference type="ARBA" id="ARBA00023136"/>
    </source>
</evidence>
<feature type="transmembrane region" description="Helical" evidence="6">
    <location>
        <begin position="308"/>
        <end position="329"/>
    </location>
</feature>
<dbReference type="Pfam" id="PF00753">
    <property type="entry name" value="Lactamase_B"/>
    <property type="match status" value="1"/>
</dbReference>
<evidence type="ECO:0000256" key="1">
    <source>
        <dbReference type="ARBA" id="ARBA00004651"/>
    </source>
</evidence>
<dbReference type="InterPro" id="IPR036866">
    <property type="entry name" value="RibonucZ/Hydroxyglut_hydro"/>
</dbReference>
<feature type="transmembrane region" description="Helical" evidence="6">
    <location>
        <begin position="401"/>
        <end position="419"/>
    </location>
</feature>
<dbReference type="InterPro" id="IPR004477">
    <property type="entry name" value="ComEC_N"/>
</dbReference>
<comment type="subcellular location">
    <subcellularLocation>
        <location evidence="1">Cell membrane</location>
        <topology evidence="1">Multi-pass membrane protein</topology>
    </subcellularLocation>
</comment>
<proteinExistence type="predicted"/>
<dbReference type="NCBIfam" id="TIGR00360">
    <property type="entry name" value="ComEC_N-term"/>
    <property type="match status" value="1"/>
</dbReference>
<sequence>MTPYAFAAGALLAALAGPWAILGLLALPALPRSARWPLALGLGLVLVRLGTLGDPWAERLGERVVLEGELRGGVLHTAPAPLYLRGYPPLADGWVRVEGRLARPDGARLPGGFDRRAWLRGRGVRAELREVRRLAYRPPPPGLRDRVRANLLRGLDPAAAGLARALTLGEREALGDDVQAFRRAGLAHALALSGLHVGLLVGFFVLLAAPLGRGRYLAALALLLGYLALVGPSPSLLRAALMAGVWLLARAAGLVEVPLPSLLALALGAQLVVTPYAVGSLSFQLSYLAVLGIALALPLLPQRPRWKAALVGGLGLTLAAQAATLPLVLDRFGYLPLASPLANLVLLPLVGLLVPLGFLKAALPALSGLLAAPFNLTAELLLGGTRLFAQLPGLHWGDLVAGGYALYYLALAPLALALYRRLAPRLALALAAAAVLVAAATADRVRPDVWFLDVGQGDAALVRLPGGVEILVDAGHAWDARGLARALAALGVDDLDLAVGTHPDADHTGGLPELLELVPVGALALGPPKPDDPLDARLRAAARDRGVPVVNVSRGRVLRLGGAELRFVHPPPSAPGQDNDRSLVFLLTYRGRRLLFTGDAPARHALAWPPGRVDVLKVAHHGAADGTTDALLRRFRPRVAWIGVGPNAFGHPDPGVLERLAAWNVRVLRADRDGSVRLPLR</sequence>
<dbReference type="InterPro" id="IPR052159">
    <property type="entry name" value="Competence_DNA_uptake"/>
</dbReference>
<evidence type="ECO:0000259" key="7">
    <source>
        <dbReference type="SMART" id="SM00849"/>
    </source>
</evidence>
<evidence type="ECO:0000313" key="8">
    <source>
        <dbReference type="EMBL" id="GEM89927.1"/>
    </source>
</evidence>
<feature type="transmembrane region" description="Helical" evidence="6">
    <location>
        <begin position="341"/>
        <end position="359"/>
    </location>
</feature>
<dbReference type="Proteomes" id="UP000321827">
    <property type="component" value="Unassembled WGS sequence"/>
</dbReference>
<feature type="transmembrane region" description="Helical" evidence="6">
    <location>
        <begin position="216"/>
        <end position="249"/>
    </location>
</feature>
<dbReference type="PANTHER" id="PTHR30619:SF1">
    <property type="entry name" value="RECOMBINATION PROTEIN 2"/>
    <property type="match status" value="1"/>
</dbReference>
<keyword evidence="4 6" id="KW-1133">Transmembrane helix</keyword>
<feature type="transmembrane region" description="Helical" evidence="6">
    <location>
        <begin position="426"/>
        <end position="442"/>
    </location>
</feature>
<dbReference type="AlphaFoldDB" id="A0A511RLI7"/>
<dbReference type="InterPro" id="IPR004797">
    <property type="entry name" value="Competence_ComEC/Rec2"/>
</dbReference>
<evidence type="ECO:0000256" key="4">
    <source>
        <dbReference type="ARBA" id="ARBA00022989"/>
    </source>
</evidence>
<feature type="transmembrane region" description="Helical" evidence="6">
    <location>
        <begin position="366"/>
        <end position="389"/>
    </location>
</feature>
<dbReference type="NCBIfam" id="TIGR00361">
    <property type="entry name" value="ComEC_Rec2"/>
    <property type="match status" value="1"/>
</dbReference>
<dbReference type="InterPro" id="IPR035681">
    <property type="entry name" value="ComA-like_MBL"/>
</dbReference>
<dbReference type="OrthoDB" id="9761531at2"/>
<accession>A0A511RLI7</accession>
<keyword evidence="2" id="KW-1003">Cell membrane</keyword>
<dbReference type="RefSeq" id="WP_147147215.1">
    <property type="nucleotide sequence ID" value="NZ_BJXN01000008.1"/>
</dbReference>
<name>A0A511RLI7_9DEIN</name>
<keyword evidence="5 6" id="KW-0472">Membrane</keyword>
<protein>
    <submittedName>
        <fullName evidence="8">DNA internalization-related competence protein ComEC/Rec2</fullName>
    </submittedName>
</protein>
<dbReference type="SMART" id="SM00849">
    <property type="entry name" value="Lactamase_B"/>
    <property type="match status" value="1"/>
</dbReference>
<reference evidence="8 9" key="1">
    <citation type="submission" date="2019-07" db="EMBL/GenBank/DDBJ databases">
        <title>Whole genome shotgun sequence of Oceanithermus desulfurans NBRC 100063.</title>
        <authorList>
            <person name="Hosoyama A."/>
            <person name="Uohara A."/>
            <person name="Ohji S."/>
            <person name="Ichikawa N."/>
        </authorList>
    </citation>
    <scope>NUCLEOTIDE SEQUENCE [LARGE SCALE GENOMIC DNA]</scope>
    <source>
        <strain evidence="8 9">NBRC 100063</strain>
    </source>
</reference>
<evidence type="ECO:0000256" key="3">
    <source>
        <dbReference type="ARBA" id="ARBA00022692"/>
    </source>
</evidence>
<dbReference type="Gene3D" id="3.60.15.10">
    <property type="entry name" value="Ribonuclease Z/Hydroxyacylglutathione hydrolase-like"/>
    <property type="match status" value="1"/>
</dbReference>
<dbReference type="CDD" id="cd07731">
    <property type="entry name" value="ComA-like_MBL-fold"/>
    <property type="match status" value="1"/>
</dbReference>
<feature type="domain" description="Metallo-beta-lactamase" evidence="7">
    <location>
        <begin position="456"/>
        <end position="644"/>
    </location>
</feature>
<evidence type="ECO:0000256" key="6">
    <source>
        <dbReference type="SAM" id="Phobius"/>
    </source>
</evidence>
<dbReference type="PANTHER" id="PTHR30619">
    <property type="entry name" value="DNA INTERNALIZATION/COMPETENCE PROTEIN COMEC/REC2"/>
    <property type="match status" value="1"/>
</dbReference>
<dbReference type="GO" id="GO:0030420">
    <property type="term" value="P:establishment of competence for transformation"/>
    <property type="evidence" value="ECO:0007669"/>
    <property type="project" value="InterPro"/>
</dbReference>
<gene>
    <name evidence="8" type="ORF">ODE01S_13610</name>
</gene>
<evidence type="ECO:0000313" key="9">
    <source>
        <dbReference type="Proteomes" id="UP000321827"/>
    </source>
</evidence>
<evidence type="ECO:0000256" key="2">
    <source>
        <dbReference type="ARBA" id="ARBA00022475"/>
    </source>
</evidence>
<dbReference type="EMBL" id="BJXN01000008">
    <property type="protein sequence ID" value="GEM89927.1"/>
    <property type="molecule type" value="Genomic_DNA"/>
</dbReference>
<dbReference type="GO" id="GO:0005886">
    <property type="term" value="C:plasma membrane"/>
    <property type="evidence" value="ECO:0007669"/>
    <property type="project" value="UniProtKB-SubCell"/>
</dbReference>
<dbReference type="SUPFAM" id="SSF56281">
    <property type="entry name" value="Metallo-hydrolase/oxidoreductase"/>
    <property type="match status" value="1"/>
</dbReference>
<comment type="caution">
    <text evidence="8">The sequence shown here is derived from an EMBL/GenBank/DDBJ whole genome shotgun (WGS) entry which is preliminary data.</text>
</comment>
<keyword evidence="3 6" id="KW-0812">Transmembrane</keyword>
<dbReference type="Pfam" id="PF03772">
    <property type="entry name" value="Competence"/>
    <property type="match status" value="1"/>
</dbReference>
<feature type="transmembrane region" description="Helical" evidence="6">
    <location>
        <begin position="284"/>
        <end position="301"/>
    </location>
</feature>